<reference evidence="1 3" key="1">
    <citation type="journal article" date="2019" name="Emerg. Microbes Infect.">
        <title>Comprehensive subspecies identification of 175 nontuberculous mycobacteria species based on 7547 genomic profiles.</title>
        <authorList>
            <person name="Matsumoto Y."/>
            <person name="Kinjo T."/>
            <person name="Motooka D."/>
            <person name="Nabeya D."/>
            <person name="Jung N."/>
            <person name="Uechi K."/>
            <person name="Horii T."/>
            <person name="Iida T."/>
            <person name="Fujita J."/>
            <person name="Nakamura S."/>
        </authorList>
    </citation>
    <scope>NUCLEOTIDE SEQUENCE [LARGE SCALE GENOMIC DNA]</scope>
    <source>
        <strain evidence="1 3">JCM 13573</strain>
    </source>
</reference>
<keyword evidence="3" id="KW-1185">Reference proteome</keyword>
<dbReference type="SUPFAM" id="SSF52540">
    <property type="entry name" value="P-loop containing nucleoside triphosphate hydrolases"/>
    <property type="match status" value="1"/>
</dbReference>
<dbReference type="InterPro" id="IPR027417">
    <property type="entry name" value="P-loop_NTPase"/>
</dbReference>
<dbReference type="KEGG" id="mku:I2456_07210"/>
<dbReference type="Proteomes" id="UP000663583">
    <property type="component" value="Chromosome"/>
</dbReference>
<reference evidence="2" key="3">
    <citation type="submission" date="2020-11" db="EMBL/GenBank/DDBJ databases">
        <title>Intraspecies plasmid and genomic variation of Mycobacterium kubicae revealed by the complete genome sequences of two clinical isolates.</title>
        <authorList>
            <person name="Hendrix J.R."/>
            <person name="Epperson L.E."/>
            <person name="Honda J.R."/>
            <person name="Strong M."/>
        </authorList>
    </citation>
    <scope>NUCLEOTIDE SEQUENCE</scope>
    <source>
        <strain evidence="2">JCM 13573</strain>
    </source>
</reference>
<dbReference type="NCBIfam" id="NF033438">
    <property type="entry name" value="BREX_BrxD"/>
    <property type="match status" value="1"/>
</dbReference>
<reference evidence="1" key="2">
    <citation type="submission" date="2020-02" db="EMBL/GenBank/DDBJ databases">
        <authorList>
            <person name="Matsumoto Y."/>
            <person name="Kinjo T."/>
            <person name="Motooka D."/>
            <person name="Nabeya D."/>
            <person name="Jung N."/>
            <person name="Uechi K."/>
            <person name="Horii T."/>
            <person name="Iida T."/>
            <person name="Fujita J."/>
            <person name="Nakamura S."/>
        </authorList>
    </citation>
    <scope>NUCLEOTIDE SEQUENCE</scope>
    <source>
        <strain evidence="1">JCM 13573</strain>
    </source>
</reference>
<evidence type="ECO:0000313" key="4">
    <source>
        <dbReference type="Proteomes" id="UP000663583"/>
    </source>
</evidence>
<evidence type="ECO:0000313" key="1">
    <source>
        <dbReference type="EMBL" id="GFG63809.1"/>
    </source>
</evidence>
<keyword evidence="2" id="KW-0067">ATP-binding</keyword>
<dbReference type="EMBL" id="CP065047">
    <property type="protein sequence ID" value="QPI39257.1"/>
    <property type="molecule type" value="Genomic_DNA"/>
</dbReference>
<evidence type="ECO:0000313" key="3">
    <source>
        <dbReference type="Proteomes" id="UP000465306"/>
    </source>
</evidence>
<accession>A0AAX1JDE7</accession>
<dbReference type="AlphaFoldDB" id="A0AAX1JDE7"/>
<organism evidence="2 4">
    <name type="scientific">Mycobacterium kubicae</name>
    <dbReference type="NCBI Taxonomy" id="120959"/>
    <lineage>
        <taxon>Bacteria</taxon>
        <taxon>Bacillati</taxon>
        <taxon>Actinomycetota</taxon>
        <taxon>Actinomycetes</taxon>
        <taxon>Mycobacteriales</taxon>
        <taxon>Mycobacteriaceae</taxon>
        <taxon>Mycobacterium</taxon>
        <taxon>Mycobacterium simiae complex</taxon>
    </lineage>
</organism>
<sequence length="445" mass="48923">MTEVSGSISPRRRKDIIDALRRGTVPHQGLDVLAVGLARFEDAIDEELQTVSGGGAVFKAVRGEYGSGKTIFSRWLTERAKRARFATTEVQISETETPLHKLETVYRRITENLSTSTTQSGALRDVIDGWFYILDHDVKDGAAKSAGSEASLDLLQRRLSDVSKEAPAFAAVLRQYRLAQTAGNSAEADGLLAWLGGQPHVATSVKRAAGVRGDLDHYGALGFLQGLLTVLRDSDYAGLVVVFDEVETLQRMRSDVREKSLNALRQLMDEIDGGRFPGLYLLLTGTPAFFDGQQGVQRLPPLAQRLQTDFTTDARFDNPRATQVRLTGFTPESLLELGSRVRDIYATGAKDPERVRTVVDDVYLRDLAAAVGGELGGRTGIAPRLFLKKLVSDVLDRVDLFEDFNPRRDYHLTVSADELTPAEREVHARTNRAPAGSVDEIELDL</sequence>
<dbReference type="Proteomes" id="UP000465306">
    <property type="component" value="Unassembled WGS sequence"/>
</dbReference>
<dbReference type="Pfam" id="PF10923">
    <property type="entry name" value="BrxC_BrxD"/>
    <property type="match status" value="1"/>
</dbReference>
<evidence type="ECO:0000313" key="2">
    <source>
        <dbReference type="EMBL" id="QPI39257.1"/>
    </source>
</evidence>
<dbReference type="GO" id="GO:0005524">
    <property type="term" value="F:ATP binding"/>
    <property type="evidence" value="ECO:0007669"/>
    <property type="project" value="UniProtKB-KW"/>
</dbReference>
<dbReference type="RefSeq" id="WP_085072928.1">
    <property type="nucleotide sequence ID" value="NZ_BLKU01000003.1"/>
</dbReference>
<keyword evidence="2" id="KW-0547">Nucleotide-binding</keyword>
<protein>
    <submittedName>
        <fullName evidence="1 2">ATP-binding protein</fullName>
    </submittedName>
</protein>
<name>A0AAX1JDE7_9MYCO</name>
<proteinExistence type="predicted"/>
<dbReference type="EMBL" id="BLKU01000003">
    <property type="protein sequence ID" value="GFG63809.1"/>
    <property type="molecule type" value="Genomic_DNA"/>
</dbReference>
<gene>
    <name evidence="2" type="primary">brxD</name>
    <name evidence="2" type="ORF">I2456_07210</name>
    <name evidence="1" type="ORF">MKUB_12990</name>
</gene>
<dbReference type="InterPro" id="IPR021228">
    <property type="entry name" value="BrxD"/>
</dbReference>